<organism evidence="3 4">
    <name type="scientific">Filimonas effusa</name>
    <dbReference type="NCBI Taxonomy" id="2508721"/>
    <lineage>
        <taxon>Bacteria</taxon>
        <taxon>Pseudomonadati</taxon>
        <taxon>Bacteroidota</taxon>
        <taxon>Chitinophagia</taxon>
        <taxon>Chitinophagales</taxon>
        <taxon>Chitinophagaceae</taxon>
        <taxon>Filimonas</taxon>
    </lineage>
</organism>
<feature type="transmembrane region" description="Helical" evidence="1">
    <location>
        <begin position="87"/>
        <end position="105"/>
    </location>
</feature>
<accession>A0A4Q1D5F7</accession>
<feature type="transmembrane region" description="Helical" evidence="1">
    <location>
        <begin position="430"/>
        <end position="451"/>
    </location>
</feature>
<dbReference type="EMBL" id="SDHZ01000002">
    <property type="protein sequence ID" value="RXK82881.1"/>
    <property type="molecule type" value="Genomic_DNA"/>
</dbReference>
<feature type="domain" description="DUF5009" evidence="2">
    <location>
        <begin position="4"/>
        <end position="256"/>
    </location>
</feature>
<evidence type="ECO:0000313" key="4">
    <source>
        <dbReference type="Proteomes" id="UP000290545"/>
    </source>
</evidence>
<feature type="transmembrane region" description="Helical" evidence="1">
    <location>
        <begin position="358"/>
        <end position="378"/>
    </location>
</feature>
<dbReference type="InterPro" id="IPR032176">
    <property type="entry name" value="DUF5009"/>
</dbReference>
<reference evidence="3 4" key="1">
    <citation type="submission" date="2019-01" db="EMBL/GenBank/DDBJ databases">
        <title>Filimonas sp. strain TTM-71.</title>
        <authorList>
            <person name="Chen W.-M."/>
        </authorList>
    </citation>
    <scope>NUCLEOTIDE SEQUENCE [LARGE SCALE GENOMIC DNA]</scope>
    <source>
        <strain evidence="3 4">TTM-71</strain>
    </source>
</reference>
<evidence type="ECO:0000259" key="2">
    <source>
        <dbReference type="Pfam" id="PF16401"/>
    </source>
</evidence>
<dbReference type="Pfam" id="PF16401">
    <property type="entry name" value="DUF5009"/>
    <property type="match status" value="1"/>
</dbReference>
<feature type="transmembrane region" description="Helical" evidence="1">
    <location>
        <begin position="272"/>
        <end position="291"/>
    </location>
</feature>
<dbReference type="RefSeq" id="WP_129003642.1">
    <property type="nucleotide sequence ID" value="NZ_SDHZ01000002.1"/>
</dbReference>
<sequence length="459" mass="50999">MPVRDKSLDALRGMAILAMVLSGSIAFGILPAWMYHAQTPPPAHSFQPSLAGITWVDLVFPFFLFSMGAAIPLALKKKVAQSAHSGIIVVTAFRRFVALVSFALFTMHARSLSAEQLSLPLVCLLQMLAFLLLFAQLYRWPSGSQVPPAIAYGIAILMLAFLPFKGGAFSLQHSDIIIVVLANMALFGTLLWWYTRRQPGLRSLLLLFVMAVFLAKDTSSWNKIVYNWSPLPWAYRFYYLKYLFIIVPGTIAGDWLLQYANTPAVQEKQTKNWLPLTVLACSCLLVANVILLFSRQTGLNMIITTVILAVLLVYTQRARAAEAYPLLVRFLEAGALLLLLGLCWEACEGGIKKDPSTWSYYFVSSGLAFFMMIILAALQATAIGGKLVNYLAENGRNPMVAYITGNLLLLPLLRLTNGMVAYKWMLQQPLTGVLAGFIFTGIVSMVTVFFVRRGWLWKT</sequence>
<comment type="caution">
    <text evidence="3">The sequence shown here is derived from an EMBL/GenBank/DDBJ whole genome shotgun (WGS) entry which is preliminary data.</text>
</comment>
<feature type="transmembrane region" description="Helical" evidence="1">
    <location>
        <begin position="201"/>
        <end position="219"/>
    </location>
</feature>
<feature type="transmembrane region" description="Helical" evidence="1">
    <location>
        <begin position="176"/>
        <end position="194"/>
    </location>
</feature>
<proteinExistence type="predicted"/>
<dbReference type="AlphaFoldDB" id="A0A4Q1D5F7"/>
<feature type="transmembrane region" description="Helical" evidence="1">
    <location>
        <begin position="146"/>
        <end position="164"/>
    </location>
</feature>
<feature type="transmembrane region" description="Helical" evidence="1">
    <location>
        <begin position="239"/>
        <end position="260"/>
    </location>
</feature>
<gene>
    <name evidence="3" type="ORF">ESB13_12170</name>
</gene>
<feature type="transmembrane region" description="Helical" evidence="1">
    <location>
        <begin position="12"/>
        <end position="33"/>
    </location>
</feature>
<evidence type="ECO:0000313" key="3">
    <source>
        <dbReference type="EMBL" id="RXK82881.1"/>
    </source>
</evidence>
<keyword evidence="1" id="KW-1133">Transmembrane helix</keyword>
<name>A0A4Q1D5F7_9BACT</name>
<dbReference type="OrthoDB" id="9788724at2"/>
<feature type="transmembrane region" description="Helical" evidence="1">
    <location>
        <begin position="399"/>
        <end position="424"/>
    </location>
</feature>
<protein>
    <submittedName>
        <fullName evidence="3">DUF5009 domain-containing protein</fullName>
    </submittedName>
</protein>
<feature type="transmembrane region" description="Helical" evidence="1">
    <location>
        <begin position="117"/>
        <end position="134"/>
    </location>
</feature>
<keyword evidence="1" id="KW-0812">Transmembrane</keyword>
<dbReference type="PANTHER" id="PTHR31061">
    <property type="entry name" value="LD22376P"/>
    <property type="match status" value="1"/>
</dbReference>
<feature type="transmembrane region" description="Helical" evidence="1">
    <location>
        <begin position="297"/>
        <end position="314"/>
    </location>
</feature>
<keyword evidence="4" id="KW-1185">Reference proteome</keyword>
<dbReference type="PANTHER" id="PTHR31061:SF24">
    <property type="entry name" value="LD22376P"/>
    <property type="match status" value="1"/>
</dbReference>
<feature type="transmembrane region" description="Helical" evidence="1">
    <location>
        <begin position="53"/>
        <end position="75"/>
    </location>
</feature>
<evidence type="ECO:0000256" key="1">
    <source>
        <dbReference type="SAM" id="Phobius"/>
    </source>
</evidence>
<keyword evidence="1" id="KW-0472">Membrane</keyword>
<dbReference type="Proteomes" id="UP000290545">
    <property type="component" value="Unassembled WGS sequence"/>
</dbReference>